<feature type="compositionally biased region" description="Basic and acidic residues" evidence="2">
    <location>
        <begin position="145"/>
        <end position="154"/>
    </location>
</feature>
<name>A0A6I4IL34_9FLAO</name>
<organism evidence="4 5">
    <name type="scientific">Flavobacterium profundi</name>
    <dbReference type="NCBI Taxonomy" id="1774945"/>
    <lineage>
        <taxon>Bacteria</taxon>
        <taxon>Pseudomonadati</taxon>
        <taxon>Bacteroidota</taxon>
        <taxon>Flavobacteriia</taxon>
        <taxon>Flavobacteriales</taxon>
        <taxon>Flavobacteriaceae</taxon>
        <taxon>Flavobacterium</taxon>
    </lineage>
</organism>
<dbReference type="AlphaFoldDB" id="A0A6I4IL34"/>
<comment type="caution">
    <text evidence="4">The sequence shown here is derived from an EMBL/GenBank/DDBJ whole genome shotgun (WGS) entry which is preliminary data.</text>
</comment>
<dbReference type="PROSITE" id="PS51257">
    <property type="entry name" value="PROKAR_LIPOPROTEIN"/>
    <property type="match status" value="1"/>
</dbReference>
<feature type="domain" description="HMA" evidence="3">
    <location>
        <begin position="41"/>
        <end position="108"/>
    </location>
</feature>
<dbReference type="Gene3D" id="3.30.70.100">
    <property type="match status" value="1"/>
</dbReference>
<protein>
    <submittedName>
        <fullName evidence="4">Heavy-metal-associated domain-containing protein</fullName>
    </submittedName>
</protein>
<dbReference type="Proteomes" id="UP000431264">
    <property type="component" value="Unassembled WGS sequence"/>
</dbReference>
<evidence type="ECO:0000256" key="1">
    <source>
        <dbReference type="ARBA" id="ARBA00022723"/>
    </source>
</evidence>
<dbReference type="FunFam" id="3.30.70.100:FF:000001">
    <property type="entry name" value="ATPase copper transporting beta"/>
    <property type="match status" value="1"/>
</dbReference>
<keyword evidence="5" id="KW-1185">Reference proteome</keyword>
<evidence type="ECO:0000259" key="3">
    <source>
        <dbReference type="PROSITE" id="PS50846"/>
    </source>
</evidence>
<reference evidence="5" key="1">
    <citation type="submission" date="2019-05" db="EMBL/GenBank/DDBJ databases">
        <title>Flavobacterium profundi sp. nov., isolated from a deep-sea seamount.</title>
        <authorList>
            <person name="Zhang D.-C."/>
        </authorList>
    </citation>
    <scope>NUCLEOTIDE SEQUENCE [LARGE SCALE GENOMIC DNA]</scope>
    <source>
        <strain evidence="5">TP390</strain>
    </source>
</reference>
<dbReference type="CDD" id="cd00371">
    <property type="entry name" value="HMA"/>
    <property type="match status" value="1"/>
</dbReference>
<evidence type="ECO:0000313" key="4">
    <source>
        <dbReference type="EMBL" id="MVO08971.1"/>
    </source>
</evidence>
<feature type="region of interest" description="Disordered" evidence="2">
    <location>
        <begin position="129"/>
        <end position="155"/>
    </location>
</feature>
<dbReference type="InterPro" id="IPR036163">
    <property type="entry name" value="HMA_dom_sf"/>
</dbReference>
<dbReference type="EMBL" id="WQLW01000004">
    <property type="protein sequence ID" value="MVO08971.1"/>
    <property type="molecule type" value="Genomic_DNA"/>
</dbReference>
<evidence type="ECO:0000313" key="5">
    <source>
        <dbReference type="Proteomes" id="UP000431264"/>
    </source>
</evidence>
<dbReference type="SUPFAM" id="SSF55008">
    <property type="entry name" value="HMA, heavy metal-associated domain"/>
    <property type="match status" value="1"/>
</dbReference>
<keyword evidence="1" id="KW-0479">Metal-binding</keyword>
<dbReference type="InterPro" id="IPR006121">
    <property type="entry name" value="HMA_dom"/>
</dbReference>
<dbReference type="Pfam" id="PF00403">
    <property type="entry name" value="HMA"/>
    <property type="match status" value="1"/>
</dbReference>
<proteinExistence type="predicted"/>
<dbReference type="GO" id="GO:0046872">
    <property type="term" value="F:metal ion binding"/>
    <property type="evidence" value="ECO:0007669"/>
    <property type="project" value="UniProtKB-KW"/>
</dbReference>
<dbReference type="PROSITE" id="PS50846">
    <property type="entry name" value="HMA_2"/>
    <property type="match status" value="1"/>
</dbReference>
<dbReference type="OrthoDB" id="1178902at2"/>
<accession>A0A6I4IL34</accession>
<evidence type="ECO:0000256" key="2">
    <source>
        <dbReference type="SAM" id="MobiDB-lite"/>
    </source>
</evidence>
<dbReference type="RefSeq" id="WP_140997360.1">
    <property type="nucleotide sequence ID" value="NZ_VDCZ01000004.1"/>
</dbReference>
<sequence>MKSLKLIALIACSTLLFTSCKKEETATTENKSTTIATENLATASFTIDGMTCPEGCAKVIENKLAGLDGVSEAKVDFDNKTATVTFDDQKQTPESLRETVEKVGNGELYKVSNVKSSKDKAFYSVKEKEKKKKKKSKKADSSTCTEKKEGEKKSCCAGKLSCGEKKETGTL</sequence>
<gene>
    <name evidence="4" type="ORF">GOQ30_07305</name>
</gene>